<dbReference type="SMART" id="SM00875">
    <property type="entry name" value="BACK"/>
    <property type="match status" value="1"/>
</dbReference>
<protein>
    <recommendedName>
        <fullName evidence="5">BTB/POZ domain-containing protein 19</fullName>
    </recommendedName>
</protein>
<reference evidence="3 4" key="1">
    <citation type="journal article" date="2024" name="Insects">
        <title>An Improved Chromosome-Level Genome Assembly of the Firefly Pyrocoelia pectoralis.</title>
        <authorList>
            <person name="Fu X."/>
            <person name="Meyer-Rochow V.B."/>
            <person name="Ballantyne L."/>
            <person name="Zhu X."/>
        </authorList>
    </citation>
    <scope>NUCLEOTIDE SEQUENCE [LARGE SCALE GENOMIC DNA]</scope>
    <source>
        <strain evidence="3">XCY_ONT2</strain>
    </source>
</reference>
<name>A0AAN7ZG24_9COLE</name>
<dbReference type="SUPFAM" id="SSF54695">
    <property type="entry name" value="POZ domain"/>
    <property type="match status" value="1"/>
</dbReference>
<organism evidence="3 4">
    <name type="scientific">Pyrocoelia pectoralis</name>
    <dbReference type="NCBI Taxonomy" id="417401"/>
    <lineage>
        <taxon>Eukaryota</taxon>
        <taxon>Metazoa</taxon>
        <taxon>Ecdysozoa</taxon>
        <taxon>Arthropoda</taxon>
        <taxon>Hexapoda</taxon>
        <taxon>Insecta</taxon>
        <taxon>Pterygota</taxon>
        <taxon>Neoptera</taxon>
        <taxon>Endopterygota</taxon>
        <taxon>Coleoptera</taxon>
        <taxon>Polyphaga</taxon>
        <taxon>Elateriformia</taxon>
        <taxon>Elateroidea</taxon>
        <taxon>Lampyridae</taxon>
        <taxon>Lampyrinae</taxon>
        <taxon>Pyrocoelia</taxon>
    </lineage>
</organism>
<keyword evidence="4" id="KW-1185">Reference proteome</keyword>
<gene>
    <name evidence="3" type="ORF">RI129_008484</name>
</gene>
<dbReference type="EMBL" id="JAVRBK010000006">
    <property type="protein sequence ID" value="KAK5642317.1"/>
    <property type="molecule type" value="Genomic_DNA"/>
</dbReference>
<dbReference type="InterPro" id="IPR051481">
    <property type="entry name" value="BTB-POZ/Galectin-3-binding"/>
</dbReference>
<dbReference type="PANTHER" id="PTHR24410:SF34">
    <property type="entry name" value="LD40565P"/>
    <property type="match status" value="1"/>
</dbReference>
<dbReference type="Pfam" id="PF07534">
    <property type="entry name" value="TLD"/>
    <property type="match status" value="1"/>
</dbReference>
<evidence type="ECO:0008006" key="5">
    <source>
        <dbReference type="Google" id="ProtNLM"/>
    </source>
</evidence>
<accession>A0AAN7ZG24</accession>
<dbReference type="PROSITE" id="PS50097">
    <property type="entry name" value="BTB"/>
    <property type="match status" value="1"/>
</dbReference>
<dbReference type="Gene3D" id="3.30.710.10">
    <property type="entry name" value="Potassium Channel Kv1.1, Chain A"/>
    <property type="match status" value="1"/>
</dbReference>
<dbReference type="PROSITE" id="PS51886">
    <property type="entry name" value="TLDC"/>
    <property type="match status" value="1"/>
</dbReference>
<dbReference type="Proteomes" id="UP001329430">
    <property type="component" value="Chromosome 6"/>
</dbReference>
<evidence type="ECO:0000259" key="2">
    <source>
        <dbReference type="PROSITE" id="PS51886"/>
    </source>
</evidence>
<dbReference type="AlphaFoldDB" id="A0AAN7ZG24"/>
<evidence type="ECO:0000259" key="1">
    <source>
        <dbReference type="PROSITE" id="PS50097"/>
    </source>
</evidence>
<evidence type="ECO:0000313" key="3">
    <source>
        <dbReference type="EMBL" id="KAK5642317.1"/>
    </source>
</evidence>
<dbReference type="Pfam" id="PF00651">
    <property type="entry name" value="BTB"/>
    <property type="match status" value="1"/>
</dbReference>
<feature type="domain" description="BTB" evidence="1">
    <location>
        <begin position="39"/>
        <end position="119"/>
    </location>
</feature>
<comment type="caution">
    <text evidence="3">The sequence shown here is derived from an EMBL/GenBank/DDBJ whole genome shotgun (WGS) entry which is preliminary data.</text>
</comment>
<dbReference type="InterPro" id="IPR011705">
    <property type="entry name" value="BACK"/>
</dbReference>
<sequence length="437" mass="48218">MGSRVGGLGAAGLPADKALAGVPRLLDDLQRLSEDSDSADIVFILGREEERVYAHRVILMARCKSFQTAKRGEVCRVPGCSVSTTSPGTPTQIRLPQAPPETFRQFLLYVYTGKILLQDSGVFEMLVLAQELGVDELRMACEDHVTSTLSVGSACTFLAAALEIQGRSAGGKAAAGFVERCISYIGENAADCVRTNAFLSLPKDAVIKLISSDFLCLEEEDVWRAVLNWAKYQAGVTQPTAHWTEEEKARVCHHLSTVINHVRLLLIDSQVFAEEVEPTGAVPMELSLERYRHAALPSKFPEGTEDQRLRPRASPHFFPGSLIVGQAKSHYQRILNSWFGFPKQTWRLIYRASTHGFSANAFHRQCDGISPTYVVVLGARGEICGGFSDAAWGRPPGKSHYVAAEKAFLFTLYNHQDLPPTQFHLIKKPFAICYHPE</sequence>
<dbReference type="Pfam" id="PF07707">
    <property type="entry name" value="BACK"/>
    <property type="match status" value="1"/>
</dbReference>
<dbReference type="InterPro" id="IPR000210">
    <property type="entry name" value="BTB/POZ_dom"/>
</dbReference>
<feature type="domain" description="TLDc" evidence="2">
    <location>
        <begin position="321"/>
        <end position="437"/>
    </location>
</feature>
<evidence type="ECO:0000313" key="4">
    <source>
        <dbReference type="Proteomes" id="UP001329430"/>
    </source>
</evidence>
<dbReference type="Gene3D" id="1.25.40.420">
    <property type="match status" value="1"/>
</dbReference>
<dbReference type="InterPro" id="IPR011333">
    <property type="entry name" value="SKP1/BTB/POZ_sf"/>
</dbReference>
<dbReference type="InterPro" id="IPR006571">
    <property type="entry name" value="TLDc_dom"/>
</dbReference>
<dbReference type="PANTHER" id="PTHR24410">
    <property type="entry name" value="HL07962P-RELATED"/>
    <property type="match status" value="1"/>
</dbReference>
<proteinExistence type="predicted"/>
<dbReference type="SMART" id="SM00225">
    <property type="entry name" value="BTB"/>
    <property type="match status" value="1"/>
</dbReference>